<reference evidence="1 2" key="1">
    <citation type="submission" date="2014-04" db="EMBL/GenBank/DDBJ databases">
        <authorList>
            <consortium name="DOE Joint Genome Institute"/>
            <person name="Kuo A."/>
            <person name="Kohler A."/>
            <person name="Nagy L.G."/>
            <person name="Floudas D."/>
            <person name="Copeland A."/>
            <person name="Barry K.W."/>
            <person name="Cichocki N."/>
            <person name="Veneault-Fourrey C."/>
            <person name="LaButti K."/>
            <person name="Lindquist E.A."/>
            <person name="Lipzen A."/>
            <person name="Lundell T."/>
            <person name="Morin E."/>
            <person name="Murat C."/>
            <person name="Sun H."/>
            <person name="Tunlid A."/>
            <person name="Henrissat B."/>
            <person name="Grigoriev I.V."/>
            <person name="Hibbett D.S."/>
            <person name="Martin F."/>
            <person name="Nordberg H.P."/>
            <person name="Cantor M.N."/>
            <person name="Hua S.X."/>
        </authorList>
    </citation>
    <scope>NUCLEOTIDE SEQUENCE [LARGE SCALE GENOMIC DNA]</scope>
    <source>
        <strain evidence="1 2">Foug A</strain>
    </source>
</reference>
<organism evidence="1 2">
    <name type="scientific">Scleroderma citrinum Foug A</name>
    <dbReference type="NCBI Taxonomy" id="1036808"/>
    <lineage>
        <taxon>Eukaryota</taxon>
        <taxon>Fungi</taxon>
        <taxon>Dikarya</taxon>
        <taxon>Basidiomycota</taxon>
        <taxon>Agaricomycotina</taxon>
        <taxon>Agaricomycetes</taxon>
        <taxon>Agaricomycetidae</taxon>
        <taxon>Boletales</taxon>
        <taxon>Sclerodermatineae</taxon>
        <taxon>Sclerodermataceae</taxon>
        <taxon>Scleroderma</taxon>
    </lineage>
</organism>
<keyword evidence="2" id="KW-1185">Reference proteome</keyword>
<evidence type="ECO:0000313" key="2">
    <source>
        <dbReference type="Proteomes" id="UP000053989"/>
    </source>
</evidence>
<dbReference type="EMBL" id="KN822042">
    <property type="protein sequence ID" value="KIM62423.1"/>
    <property type="molecule type" value="Genomic_DNA"/>
</dbReference>
<reference evidence="2" key="2">
    <citation type="submission" date="2015-01" db="EMBL/GenBank/DDBJ databases">
        <title>Evolutionary Origins and Diversification of the Mycorrhizal Mutualists.</title>
        <authorList>
            <consortium name="DOE Joint Genome Institute"/>
            <consortium name="Mycorrhizal Genomics Consortium"/>
            <person name="Kohler A."/>
            <person name="Kuo A."/>
            <person name="Nagy L.G."/>
            <person name="Floudas D."/>
            <person name="Copeland A."/>
            <person name="Barry K.W."/>
            <person name="Cichocki N."/>
            <person name="Veneault-Fourrey C."/>
            <person name="LaButti K."/>
            <person name="Lindquist E.A."/>
            <person name="Lipzen A."/>
            <person name="Lundell T."/>
            <person name="Morin E."/>
            <person name="Murat C."/>
            <person name="Riley R."/>
            <person name="Ohm R."/>
            <person name="Sun H."/>
            <person name="Tunlid A."/>
            <person name="Henrissat B."/>
            <person name="Grigoriev I.V."/>
            <person name="Hibbett D.S."/>
            <person name="Martin F."/>
        </authorList>
    </citation>
    <scope>NUCLEOTIDE SEQUENCE [LARGE SCALE GENOMIC DNA]</scope>
    <source>
        <strain evidence="2">Foug A</strain>
    </source>
</reference>
<dbReference type="Proteomes" id="UP000053989">
    <property type="component" value="Unassembled WGS sequence"/>
</dbReference>
<dbReference type="InParanoid" id="A0A0C2ZLG3"/>
<protein>
    <submittedName>
        <fullName evidence="1">Uncharacterized protein</fullName>
    </submittedName>
</protein>
<gene>
    <name evidence="1" type="ORF">SCLCIDRAFT_799405</name>
</gene>
<sequence length="130" mass="15263">MVCRRSKSHIVPMPLCRFKRRTALTFRDIFCKHFLWLVTRRDVPFRKFSVGLPAACSLEHRDKSDERDRTSTPEQRNTYTACVGDRPKTFTDLTSELIQLLRTGNGSADERLSRLPHIQKERRVSHTTFK</sequence>
<dbReference type="HOGENOM" id="CLU_1939388_0_0_1"/>
<evidence type="ECO:0000313" key="1">
    <source>
        <dbReference type="EMBL" id="KIM62423.1"/>
    </source>
</evidence>
<dbReference type="AlphaFoldDB" id="A0A0C2ZLG3"/>
<proteinExistence type="predicted"/>
<accession>A0A0C2ZLG3</accession>
<name>A0A0C2ZLG3_9AGAM</name>